<dbReference type="SUPFAM" id="SSF56954">
    <property type="entry name" value="Outer membrane efflux proteins (OEP)"/>
    <property type="match status" value="1"/>
</dbReference>
<keyword evidence="6" id="KW-0472">Membrane</keyword>
<dbReference type="InterPro" id="IPR003423">
    <property type="entry name" value="OMP_efflux"/>
</dbReference>
<dbReference type="Pfam" id="PF02321">
    <property type="entry name" value="OEP"/>
    <property type="match status" value="1"/>
</dbReference>
<feature type="compositionally biased region" description="Low complexity" evidence="8">
    <location>
        <begin position="360"/>
        <end position="371"/>
    </location>
</feature>
<evidence type="ECO:0000256" key="6">
    <source>
        <dbReference type="ARBA" id="ARBA00023136"/>
    </source>
</evidence>
<keyword evidence="5" id="KW-0812">Transmembrane</keyword>
<dbReference type="GO" id="GO:0015288">
    <property type="term" value="F:porin activity"/>
    <property type="evidence" value="ECO:0007669"/>
    <property type="project" value="TreeGrafter"/>
</dbReference>
<comment type="similarity">
    <text evidence="2">Belongs to the outer membrane factor (OMF) (TC 1.B.17) family.</text>
</comment>
<dbReference type="Gene3D" id="1.20.1600.10">
    <property type="entry name" value="Outer membrane efflux proteins (OEP)"/>
    <property type="match status" value="1"/>
</dbReference>
<evidence type="ECO:0000256" key="8">
    <source>
        <dbReference type="SAM" id="MobiDB-lite"/>
    </source>
</evidence>
<gene>
    <name evidence="9" type="ORF">CH371_11595</name>
</gene>
<accession>A0A2M9ZAY4</accession>
<evidence type="ECO:0000256" key="7">
    <source>
        <dbReference type="ARBA" id="ARBA00023237"/>
    </source>
</evidence>
<organism evidence="9 10">
    <name type="scientific">Leptospira wolffii</name>
    <dbReference type="NCBI Taxonomy" id="409998"/>
    <lineage>
        <taxon>Bacteria</taxon>
        <taxon>Pseudomonadati</taxon>
        <taxon>Spirochaetota</taxon>
        <taxon>Spirochaetia</taxon>
        <taxon>Leptospirales</taxon>
        <taxon>Leptospiraceae</taxon>
        <taxon>Leptospira</taxon>
    </lineage>
</organism>
<evidence type="ECO:0000313" key="9">
    <source>
        <dbReference type="EMBL" id="PJZ65573.1"/>
    </source>
</evidence>
<dbReference type="GO" id="GO:0009279">
    <property type="term" value="C:cell outer membrane"/>
    <property type="evidence" value="ECO:0007669"/>
    <property type="project" value="UniProtKB-SubCell"/>
</dbReference>
<dbReference type="GO" id="GO:1990281">
    <property type="term" value="C:efflux pump complex"/>
    <property type="evidence" value="ECO:0007669"/>
    <property type="project" value="TreeGrafter"/>
</dbReference>
<comment type="subcellular location">
    <subcellularLocation>
        <location evidence="1">Cell outer membrane</location>
    </subcellularLocation>
</comment>
<evidence type="ECO:0000313" key="10">
    <source>
        <dbReference type="Proteomes" id="UP000231912"/>
    </source>
</evidence>
<evidence type="ECO:0000256" key="5">
    <source>
        <dbReference type="ARBA" id="ARBA00022692"/>
    </source>
</evidence>
<evidence type="ECO:0000256" key="2">
    <source>
        <dbReference type="ARBA" id="ARBA00007613"/>
    </source>
</evidence>
<dbReference type="RefSeq" id="WP_016544936.1">
    <property type="nucleotide sequence ID" value="NZ_NPDT01000004.1"/>
</dbReference>
<evidence type="ECO:0000256" key="4">
    <source>
        <dbReference type="ARBA" id="ARBA00022452"/>
    </source>
</evidence>
<protein>
    <submittedName>
        <fullName evidence="9">TolC family protein</fullName>
    </submittedName>
</protein>
<evidence type="ECO:0000256" key="1">
    <source>
        <dbReference type="ARBA" id="ARBA00004442"/>
    </source>
</evidence>
<comment type="caution">
    <text evidence="9">The sequence shown here is derived from an EMBL/GenBank/DDBJ whole genome shotgun (WGS) entry which is preliminary data.</text>
</comment>
<keyword evidence="7" id="KW-0998">Cell outer membrane</keyword>
<proteinExistence type="inferred from homology"/>
<dbReference type="AlphaFoldDB" id="A0A2M9ZAY4"/>
<reference evidence="9 10" key="1">
    <citation type="submission" date="2017-07" db="EMBL/GenBank/DDBJ databases">
        <title>Leptospira spp. isolated from tropical soils.</title>
        <authorList>
            <person name="Thibeaux R."/>
            <person name="Iraola G."/>
            <person name="Ferres I."/>
            <person name="Bierque E."/>
            <person name="Girault D."/>
            <person name="Soupe-Gilbert M.-E."/>
            <person name="Picardeau M."/>
            <person name="Goarant C."/>
        </authorList>
    </citation>
    <scope>NUCLEOTIDE SEQUENCE [LARGE SCALE GENOMIC DNA]</scope>
    <source>
        <strain evidence="9 10">FH2-C-A2</strain>
    </source>
</reference>
<name>A0A2M9ZAY4_9LEPT</name>
<dbReference type="EMBL" id="NPDT01000004">
    <property type="protein sequence ID" value="PJZ65573.1"/>
    <property type="molecule type" value="Genomic_DNA"/>
</dbReference>
<sequence length="535" mass="60435">MKHKQGNLSKMIGKKSFEFVLLWSAVLLFGTGILFAEEGTPAPSSGKPLKLTTEETVKRALDNNFKLQNLRYELAKTDSNYLKAESQYSWRLVADGSFRQSILPQNQNNVFTGTKISDDTIKGGIEKTIRATGTYFKLESGSRRFDSNAFEDKSNPFASSFSGLALPPLYTGFITATVSQDLLKNSFGYKGRNQEQILNNQSQMARNQVSLQISEAIVGSLVDFWDYSVKLQALKTFRKLQENVKDIRNLTIRKQGLGLSESFEVNQWNSLLAQADSQLETAMVQKEEAKRKLARSLKLEEGTELSEDTDLLEEIPDKPDFSKDLPEAYKKRTDYQNVLKEKEIAELLVKNAKSDQLPSLQLSGSASSQAQTITTPSANYTDTGDGVQSFKYKDFNGKVSFSYPLFDKGVYAGRRDSEISLRQAALKETELKNEVRDDLKSRIDSLEASYRIYKNSIITERETQSYYNGVVRSFRQGRADAVAVKNALDTLVRDQLSLTQAKVNFNIDLMRYYIAKNTLLEKFNLDTEKLLPKLE</sequence>
<dbReference type="PANTHER" id="PTHR30026:SF20">
    <property type="entry name" value="OUTER MEMBRANE PROTEIN TOLC"/>
    <property type="match status" value="1"/>
</dbReference>
<evidence type="ECO:0000256" key="3">
    <source>
        <dbReference type="ARBA" id="ARBA00022448"/>
    </source>
</evidence>
<dbReference type="InterPro" id="IPR051906">
    <property type="entry name" value="TolC-like"/>
</dbReference>
<dbReference type="Proteomes" id="UP000231912">
    <property type="component" value="Unassembled WGS sequence"/>
</dbReference>
<dbReference type="GO" id="GO:0015562">
    <property type="term" value="F:efflux transmembrane transporter activity"/>
    <property type="evidence" value="ECO:0007669"/>
    <property type="project" value="InterPro"/>
</dbReference>
<dbReference type="PANTHER" id="PTHR30026">
    <property type="entry name" value="OUTER MEMBRANE PROTEIN TOLC"/>
    <property type="match status" value="1"/>
</dbReference>
<keyword evidence="3" id="KW-0813">Transport</keyword>
<feature type="region of interest" description="Disordered" evidence="8">
    <location>
        <begin position="360"/>
        <end position="380"/>
    </location>
</feature>
<keyword evidence="4" id="KW-1134">Transmembrane beta strand</keyword>